<organism evidence="2">
    <name type="scientific">Anguilla anguilla</name>
    <name type="common">European freshwater eel</name>
    <name type="synonym">Muraena anguilla</name>
    <dbReference type="NCBI Taxonomy" id="7936"/>
    <lineage>
        <taxon>Eukaryota</taxon>
        <taxon>Metazoa</taxon>
        <taxon>Chordata</taxon>
        <taxon>Craniata</taxon>
        <taxon>Vertebrata</taxon>
        <taxon>Euteleostomi</taxon>
        <taxon>Actinopterygii</taxon>
        <taxon>Neopterygii</taxon>
        <taxon>Teleostei</taxon>
        <taxon>Anguilliformes</taxon>
        <taxon>Anguillidae</taxon>
        <taxon>Anguilla</taxon>
    </lineage>
</organism>
<dbReference type="AlphaFoldDB" id="A0A0E9U8H9"/>
<evidence type="ECO:0000313" key="2">
    <source>
        <dbReference type="EMBL" id="JAH61228.1"/>
    </source>
</evidence>
<sequence>MVEFSLEFSRISLFRDVVFHRCFGIGFAYCWLNLVAMMEYNFFGGERIFL</sequence>
<keyword evidence="1" id="KW-0472">Membrane</keyword>
<dbReference type="EMBL" id="GBXM01047349">
    <property type="protein sequence ID" value="JAH61228.1"/>
    <property type="molecule type" value="Transcribed_RNA"/>
</dbReference>
<reference evidence="2" key="1">
    <citation type="submission" date="2014-11" db="EMBL/GenBank/DDBJ databases">
        <authorList>
            <person name="Amaro Gonzalez C."/>
        </authorList>
    </citation>
    <scope>NUCLEOTIDE SEQUENCE</scope>
</reference>
<keyword evidence="1" id="KW-1133">Transmembrane helix</keyword>
<protein>
    <submittedName>
        <fullName evidence="2">Uncharacterized protein</fullName>
    </submittedName>
</protein>
<proteinExistence type="predicted"/>
<accession>A0A0E9U8H9</accession>
<reference evidence="2" key="2">
    <citation type="journal article" date="2015" name="Fish Shellfish Immunol.">
        <title>Early steps in the European eel (Anguilla anguilla)-Vibrio vulnificus interaction in the gills: Role of the RtxA13 toxin.</title>
        <authorList>
            <person name="Callol A."/>
            <person name="Pajuelo D."/>
            <person name="Ebbesson L."/>
            <person name="Teles M."/>
            <person name="MacKenzie S."/>
            <person name="Amaro C."/>
        </authorList>
    </citation>
    <scope>NUCLEOTIDE SEQUENCE</scope>
</reference>
<keyword evidence="1" id="KW-0812">Transmembrane</keyword>
<evidence type="ECO:0000256" key="1">
    <source>
        <dbReference type="SAM" id="Phobius"/>
    </source>
</evidence>
<feature type="transmembrane region" description="Helical" evidence="1">
    <location>
        <begin position="18"/>
        <end position="38"/>
    </location>
</feature>
<name>A0A0E9U8H9_ANGAN</name>